<dbReference type="InterPro" id="IPR011547">
    <property type="entry name" value="SLC26A/SulP_dom"/>
</dbReference>
<dbReference type="SUPFAM" id="SSF52091">
    <property type="entry name" value="SpoIIaa-like"/>
    <property type="match status" value="1"/>
</dbReference>
<dbReference type="InterPro" id="IPR002645">
    <property type="entry name" value="STAS_dom"/>
</dbReference>
<dbReference type="Pfam" id="PF00916">
    <property type="entry name" value="Sulfate_transp"/>
    <property type="match status" value="1"/>
</dbReference>
<keyword evidence="4 5" id="KW-0472">Membrane</keyword>
<dbReference type="PROSITE" id="PS50801">
    <property type="entry name" value="STAS"/>
    <property type="match status" value="1"/>
</dbReference>
<feature type="domain" description="STAS" evidence="6">
    <location>
        <begin position="458"/>
        <end position="559"/>
    </location>
</feature>
<evidence type="ECO:0000256" key="4">
    <source>
        <dbReference type="ARBA" id="ARBA00023136"/>
    </source>
</evidence>
<feature type="transmembrane region" description="Helical" evidence="5">
    <location>
        <begin position="64"/>
        <end position="81"/>
    </location>
</feature>
<feature type="transmembrane region" description="Helical" evidence="5">
    <location>
        <begin position="295"/>
        <end position="316"/>
    </location>
</feature>
<accession>A0A3B0S960</accession>
<evidence type="ECO:0000256" key="5">
    <source>
        <dbReference type="SAM" id="Phobius"/>
    </source>
</evidence>
<gene>
    <name evidence="7" type="ORF">MNBD_ALPHA05-1628</name>
</gene>
<dbReference type="InterPro" id="IPR036513">
    <property type="entry name" value="STAS_dom_sf"/>
</dbReference>
<dbReference type="PANTHER" id="PTHR11814">
    <property type="entry name" value="SULFATE TRANSPORTER"/>
    <property type="match status" value="1"/>
</dbReference>
<name>A0A3B0S960_9ZZZZ</name>
<feature type="transmembrane region" description="Helical" evidence="5">
    <location>
        <begin position="261"/>
        <end position="283"/>
    </location>
</feature>
<evidence type="ECO:0000256" key="3">
    <source>
        <dbReference type="ARBA" id="ARBA00022989"/>
    </source>
</evidence>
<feature type="transmembrane region" description="Helical" evidence="5">
    <location>
        <begin position="188"/>
        <end position="206"/>
    </location>
</feature>
<feature type="transmembrane region" description="Helical" evidence="5">
    <location>
        <begin position="144"/>
        <end position="168"/>
    </location>
</feature>
<dbReference type="Pfam" id="PF01740">
    <property type="entry name" value="STAS"/>
    <property type="match status" value="1"/>
</dbReference>
<dbReference type="GO" id="GO:0055085">
    <property type="term" value="P:transmembrane transport"/>
    <property type="evidence" value="ECO:0007669"/>
    <property type="project" value="InterPro"/>
</dbReference>
<dbReference type="AlphaFoldDB" id="A0A3B0S960"/>
<dbReference type="CDD" id="cd07042">
    <property type="entry name" value="STAS_SulP_like_sulfate_transporter"/>
    <property type="match status" value="1"/>
</dbReference>
<reference evidence="7" key="1">
    <citation type="submission" date="2018-06" db="EMBL/GenBank/DDBJ databases">
        <authorList>
            <person name="Zhirakovskaya E."/>
        </authorList>
    </citation>
    <scope>NUCLEOTIDE SEQUENCE</scope>
</reference>
<feature type="transmembrane region" description="Helical" evidence="5">
    <location>
        <begin position="390"/>
        <end position="419"/>
    </location>
</feature>
<evidence type="ECO:0000256" key="2">
    <source>
        <dbReference type="ARBA" id="ARBA00022692"/>
    </source>
</evidence>
<dbReference type="GO" id="GO:0016020">
    <property type="term" value="C:membrane"/>
    <property type="evidence" value="ECO:0007669"/>
    <property type="project" value="UniProtKB-SubCell"/>
</dbReference>
<keyword evidence="3 5" id="KW-1133">Transmembrane helix</keyword>
<feature type="transmembrane region" description="Helical" evidence="5">
    <location>
        <begin position="218"/>
        <end position="241"/>
    </location>
</feature>
<protein>
    <submittedName>
        <fullName evidence="7">Sulfate permease</fullName>
    </submittedName>
</protein>
<feature type="transmembrane region" description="Helical" evidence="5">
    <location>
        <begin position="336"/>
        <end position="369"/>
    </location>
</feature>
<sequence>MSSVSPATGTEKTAAQAGLKPSLLILKDGYSFNQFRGDLFGGITAAVIALPLALAFGVASGAGAISGLYGAIAVGFFATIFGGTPAQISGPTGPMTVVMAVIVATHANNLPEAFAIVIAGGALQIMFGAMRIGKYITYTPYSVVSGFMTGIGVIIIIVQLLPFVGAPVATGGVIGALQALSALRLQDVQVGAAGIALAAIGMQIIWPKRLQRIFPAPLAALIAGTIVAALFFRNIPVIGAVPSGLPHIQLPMLALTAAPKILQAAFILALLGSIDSLLTSLIADSVTRKRHDPDMELIGQGIGNMAAGLIGGLPGAGATMRTLVNVRAGGRTPVSGAIHALVLLSIALGLGSLVAQVPQAVLAAILLKVGWDIIDWRYLKRMQSAPREKFIVMLITFALTVFVDLITAVGVGIILASFVNAKGLAEHQLKGVGVAGADGAGFLDEEERAILRAAGGRIIVTSLSGSFSYASARDLARRASPELTGVDIVVYDFSNVGFIDTSAALAIEECVGLAYENGQKVFVSGLSGPVARALDGLGALDRVAPADRFASRRQAINAAAARLA</sequence>
<comment type="subcellular location">
    <subcellularLocation>
        <location evidence="1">Membrane</location>
        <topology evidence="1">Multi-pass membrane protein</topology>
    </subcellularLocation>
</comment>
<proteinExistence type="predicted"/>
<feature type="transmembrane region" description="Helical" evidence="5">
    <location>
        <begin position="39"/>
        <end position="58"/>
    </location>
</feature>
<dbReference type="InterPro" id="IPR001902">
    <property type="entry name" value="SLC26A/SulP_fam"/>
</dbReference>
<organism evidence="7">
    <name type="scientific">hydrothermal vent metagenome</name>
    <dbReference type="NCBI Taxonomy" id="652676"/>
    <lineage>
        <taxon>unclassified sequences</taxon>
        <taxon>metagenomes</taxon>
        <taxon>ecological metagenomes</taxon>
    </lineage>
</organism>
<dbReference type="Gene3D" id="3.30.750.24">
    <property type="entry name" value="STAS domain"/>
    <property type="match status" value="1"/>
</dbReference>
<evidence type="ECO:0000256" key="1">
    <source>
        <dbReference type="ARBA" id="ARBA00004141"/>
    </source>
</evidence>
<dbReference type="EMBL" id="UOEH01000223">
    <property type="protein sequence ID" value="VAV97416.1"/>
    <property type="molecule type" value="Genomic_DNA"/>
</dbReference>
<keyword evidence="2 5" id="KW-0812">Transmembrane</keyword>
<feature type="transmembrane region" description="Helical" evidence="5">
    <location>
        <begin position="113"/>
        <end position="132"/>
    </location>
</feature>
<evidence type="ECO:0000313" key="7">
    <source>
        <dbReference type="EMBL" id="VAV97416.1"/>
    </source>
</evidence>
<evidence type="ECO:0000259" key="6">
    <source>
        <dbReference type="PROSITE" id="PS50801"/>
    </source>
</evidence>